<comment type="caution">
    <text evidence="1">The sequence shown here is derived from an EMBL/GenBank/DDBJ whole genome shotgun (WGS) entry which is preliminary data.</text>
</comment>
<gene>
    <name evidence="1" type="ORF">RIB56_02900</name>
</gene>
<name>A0ABU4J240_9BACI</name>
<protein>
    <submittedName>
        <fullName evidence="1">Uncharacterized protein</fullName>
    </submittedName>
</protein>
<evidence type="ECO:0000313" key="2">
    <source>
        <dbReference type="Proteomes" id="UP001284771"/>
    </source>
</evidence>
<keyword evidence="2" id="KW-1185">Reference proteome</keyword>
<organism evidence="1 2">
    <name type="scientific">Priestia flexa</name>
    <dbReference type="NCBI Taxonomy" id="86664"/>
    <lineage>
        <taxon>Bacteria</taxon>
        <taxon>Bacillati</taxon>
        <taxon>Bacillota</taxon>
        <taxon>Bacilli</taxon>
        <taxon>Bacillales</taxon>
        <taxon>Bacillaceae</taxon>
        <taxon>Priestia</taxon>
    </lineage>
</organism>
<dbReference type="Proteomes" id="UP001284771">
    <property type="component" value="Unassembled WGS sequence"/>
</dbReference>
<proteinExistence type="predicted"/>
<evidence type="ECO:0000313" key="1">
    <source>
        <dbReference type="EMBL" id="MDW8515067.1"/>
    </source>
</evidence>
<reference evidence="2" key="1">
    <citation type="submission" date="2023-07" db="EMBL/GenBank/DDBJ databases">
        <title>Draft genomic sequences of Priestia flexa CCM isolated from the soil of an abandoned mine contaminated by free cyanide in the high Andean zone of Tacna, Peru.</title>
        <authorList>
            <person name="Caceda Quiroz C.J."/>
            <person name="Maraza Chooque G.J."/>
            <person name="Fora Quispe G.L."/>
            <person name="Carpio Mamani M."/>
        </authorList>
    </citation>
    <scope>NUCLEOTIDE SEQUENCE [LARGE SCALE GENOMIC DNA]</scope>
    <source>
        <strain evidence="2">CCM</strain>
    </source>
</reference>
<accession>A0ABU4J240</accession>
<dbReference type="EMBL" id="JAWUZT010000005">
    <property type="protein sequence ID" value="MDW8515067.1"/>
    <property type="molecule type" value="Genomic_DNA"/>
</dbReference>
<dbReference type="RefSeq" id="WP_318757164.1">
    <property type="nucleotide sequence ID" value="NZ_JAWUZT010000005.1"/>
</dbReference>
<sequence length="72" mass="8551">MERIIMEHIEFVKGRIEAAKQKKQHATDLHEEGIQTGMVIAYEMELNDLEYMLACYHKHQEARKFVYEGVIK</sequence>